<evidence type="ECO:0000313" key="6">
    <source>
        <dbReference type="Proteomes" id="UP000433945"/>
    </source>
</evidence>
<dbReference type="Pfam" id="PF13448">
    <property type="entry name" value="DUF4114"/>
    <property type="match status" value="1"/>
</dbReference>
<name>A0A6N8HBU1_9FLAO</name>
<sequence>MIMKRLLLLSIMMCCSFAFGQNYQFLGEYDSLGVPLYLESPGDVVTQATHDLVNNSLPESYPVPIYNPQYISAGYDTDIELLEAADVWVTFVKEGAGYKNVLGFYTYDINNPYTSAPQPEDITIIFPNASEGGYGGGLSAGNKVKIGTFPAGTGIGWVLLANGWNGSAVTGGAWQLFSNPDFNPEADPELRHHNVLLSDPENERVLLSFEDIRRDYQSCDNDFNDVVFYVTSNPYTAMKLVNVADVDSANDVSSANDGGLESNGSLAGLIANRNFTRAKNNSFLNRKQLQNPYVSSNSILKNGQTVNFSALLPTTGMFGTETPYVSSPEDLTQITNAEQVFSVDYYSGSERVAAALATQTTGGVYDHSKAICDRLNGSSLEDVRTIKLQGHELIMSKIKRSNGITEYALTFSIQQTETISYLHSYWNIGQYPVGDYLNFQVWGSNMGQVSSITNYILTQLAEDNTVTDVEVENRIPQVFVKNGIYKNGSLNLEIVNKTASLNLNFEGNKRITEQADVENITEGSILTGDYNQSLVVQTESLFDIGFSVNTPESVRTDALYLADGPWGIDYDAQVTGITSFTVQPYEQDGQEGYNIERNASLTGQTSGTVNLFRNILAGELTLDVSDYEALNFTLQNSHTVEVVLVTENLTDWENRLTYQLPAHSEGTGVSIPLSAFQNLQGESFNGARVRSIVFSVISGYMATEDFDITVSDMSFGAQTLSVPEFETLHTNIFNYPNPFKGSTTVVLPEDTEVKHVTFTDMLGRTIVSSGYKKQTSGKELLLANINLPEGIYMMNVATVDGKVYQTRCMIR</sequence>
<dbReference type="EMBL" id="WOWP01000017">
    <property type="protein sequence ID" value="MUV03340.1"/>
    <property type="molecule type" value="Genomic_DNA"/>
</dbReference>
<feature type="domain" description="DUF4114" evidence="3">
    <location>
        <begin position="149"/>
        <end position="233"/>
    </location>
</feature>
<dbReference type="NCBIfam" id="TIGR04183">
    <property type="entry name" value="Por_Secre_tail"/>
    <property type="match status" value="1"/>
</dbReference>
<dbReference type="InterPro" id="IPR025193">
    <property type="entry name" value="DUF4114"/>
</dbReference>
<evidence type="ECO:0000256" key="1">
    <source>
        <dbReference type="ARBA" id="ARBA00022729"/>
    </source>
</evidence>
<gene>
    <name evidence="5" type="ORF">GN157_06415</name>
</gene>
<keyword evidence="6" id="KW-1185">Reference proteome</keyword>
<proteinExistence type="predicted"/>
<keyword evidence="1 2" id="KW-0732">Signal</keyword>
<feature type="domain" description="Secretion system C-terminal sorting" evidence="4">
    <location>
        <begin position="735"/>
        <end position="806"/>
    </location>
</feature>
<evidence type="ECO:0000313" key="5">
    <source>
        <dbReference type="EMBL" id="MUV03340.1"/>
    </source>
</evidence>
<evidence type="ECO:0000259" key="3">
    <source>
        <dbReference type="Pfam" id="PF13448"/>
    </source>
</evidence>
<dbReference type="InterPro" id="IPR026444">
    <property type="entry name" value="Secre_tail"/>
</dbReference>
<dbReference type="AlphaFoldDB" id="A0A6N8HBU1"/>
<comment type="caution">
    <text evidence="5">The sequence shown here is derived from an EMBL/GenBank/DDBJ whole genome shotgun (WGS) entry which is preliminary data.</text>
</comment>
<protein>
    <submittedName>
        <fullName evidence="5">DUF4114 domain-containing protein</fullName>
    </submittedName>
</protein>
<accession>A0A6N8HBU1</accession>
<evidence type="ECO:0000256" key="2">
    <source>
        <dbReference type="SAM" id="SignalP"/>
    </source>
</evidence>
<reference evidence="5 6" key="1">
    <citation type="submission" date="2019-12" db="EMBL/GenBank/DDBJ databases">
        <authorList>
            <person name="Sun J.-Q."/>
        </authorList>
    </citation>
    <scope>NUCLEOTIDE SEQUENCE [LARGE SCALE GENOMIC DNA]</scope>
    <source>
        <strain evidence="5 6">JCM 17928</strain>
    </source>
</reference>
<feature type="signal peptide" evidence="2">
    <location>
        <begin position="1"/>
        <end position="20"/>
    </location>
</feature>
<feature type="chain" id="PRO_5026908155" evidence="2">
    <location>
        <begin position="21"/>
        <end position="811"/>
    </location>
</feature>
<dbReference type="OrthoDB" id="1204817at2"/>
<organism evidence="5 6">
    <name type="scientific">Flavobacterium rakeshii</name>
    <dbReference type="NCBI Taxonomy" id="1038845"/>
    <lineage>
        <taxon>Bacteria</taxon>
        <taxon>Pseudomonadati</taxon>
        <taxon>Bacteroidota</taxon>
        <taxon>Flavobacteriia</taxon>
        <taxon>Flavobacteriales</taxon>
        <taxon>Flavobacteriaceae</taxon>
        <taxon>Flavobacterium</taxon>
    </lineage>
</organism>
<dbReference type="Proteomes" id="UP000433945">
    <property type="component" value="Unassembled WGS sequence"/>
</dbReference>
<dbReference type="Pfam" id="PF18962">
    <property type="entry name" value="Por_Secre_tail"/>
    <property type="match status" value="1"/>
</dbReference>
<evidence type="ECO:0000259" key="4">
    <source>
        <dbReference type="Pfam" id="PF18962"/>
    </source>
</evidence>